<proteinExistence type="predicted"/>
<sequence length="25" mass="2928">MQLMRRLWAMATTRALDKVVCCTKT</sequence>
<protein>
    <submittedName>
        <fullName evidence="1">Uncharacterized protein</fullName>
    </submittedName>
</protein>
<evidence type="ECO:0000313" key="1">
    <source>
        <dbReference type="EMBL" id="JAD51944.1"/>
    </source>
</evidence>
<dbReference type="EMBL" id="GBRH01245951">
    <property type="protein sequence ID" value="JAD51944.1"/>
    <property type="molecule type" value="Transcribed_RNA"/>
</dbReference>
<organism evidence="1">
    <name type="scientific">Arundo donax</name>
    <name type="common">Giant reed</name>
    <name type="synonym">Donax arundinaceus</name>
    <dbReference type="NCBI Taxonomy" id="35708"/>
    <lineage>
        <taxon>Eukaryota</taxon>
        <taxon>Viridiplantae</taxon>
        <taxon>Streptophyta</taxon>
        <taxon>Embryophyta</taxon>
        <taxon>Tracheophyta</taxon>
        <taxon>Spermatophyta</taxon>
        <taxon>Magnoliopsida</taxon>
        <taxon>Liliopsida</taxon>
        <taxon>Poales</taxon>
        <taxon>Poaceae</taxon>
        <taxon>PACMAD clade</taxon>
        <taxon>Arundinoideae</taxon>
        <taxon>Arundineae</taxon>
        <taxon>Arundo</taxon>
    </lineage>
</organism>
<reference evidence="1" key="1">
    <citation type="submission" date="2014-09" db="EMBL/GenBank/DDBJ databases">
        <authorList>
            <person name="Magalhaes I.L.F."/>
            <person name="Oliveira U."/>
            <person name="Santos F.R."/>
            <person name="Vidigal T.H.D.A."/>
            <person name="Brescovit A.D."/>
            <person name="Santos A.J."/>
        </authorList>
    </citation>
    <scope>NUCLEOTIDE SEQUENCE</scope>
    <source>
        <tissue evidence="1">Shoot tissue taken approximately 20 cm above the soil surface</tissue>
    </source>
</reference>
<dbReference type="AlphaFoldDB" id="A0A0A9AJR6"/>
<reference evidence="1" key="2">
    <citation type="journal article" date="2015" name="Data Brief">
        <title>Shoot transcriptome of the giant reed, Arundo donax.</title>
        <authorList>
            <person name="Barrero R.A."/>
            <person name="Guerrero F.D."/>
            <person name="Moolhuijzen P."/>
            <person name="Goolsby J.A."/>
            <person name="Tidwell J."/>
            <person name="Bellgard S.E."/>
            <person name="Bellgard M.I."/>
        </authorList>
    </citation>
    <scope>NUCLEOTIDE SEQUENCE</scope>
    <source>
        <tissue evidence="1">Shoot tissue taken approximately 20 cm above the soil surface</tissue>
    </source>
</reference>
<name>A0A0A9AJR6_ARUDO</name>
<accession>A0A0A9AJR6</accession>